<keyword evidence="6" id="KW-0862">Zinc</keyword>
<keyword evidence="5" id="KW-0378">Hydrolase</keyword>
<comment type="cofactor">
    <cofactor evidence="1">
        <name>Zn(2+)</name>
        <dbReference type="ChEBI" id="CHEBI:29105"/>
    </cofactor>
</comment>
<dbReference type="CDD" id="cd06163">
    <property type="entry name" value="S2P-M50_PDZ_RseP-like"/>
    <property type="match status" value="1"/>
</dbReference>
<evidence type="ECO:0000256" key="2">
    <source>
        <dbReference type="ARBA" id="ARBA00004141"/>
    </source>
</evidence>
<keyword evidence="9 11" id="KW-0472">Membrane</keyword>
<feature type="compositionally biased region" description="Basic and acidic residues" evidence="10">
    <location>
        <begin position="82"/>
        <end position="92"/>
    </location>
</feature>
<organism evidence="13">
    <name type="scientific">marine metagenome</name>
    <dbReference type="NCBI Taxonomy" id="408172"/>
    <lineage>
        <taxon>unclassified sequences</taxon>
        <taxon>metagenomes</taxon>
        <taxon>ecological metagenomes</taxon>
    </lineage>
</organism>
<evidence type="ECO:0000256" key="11">
    <source>
        <dbReference type="SAM" id="Phobius"/>
    </source>
</evidence>
<evidence type="ECO:0000313" key="13">
    <source>
        <dbReference type="EMBL" id="SUZ76888.1"/>
    </source>
</evidence>
<feature type="transmembrane region" description="Helical" evidence="11">
    <location>
        <begin position="107"/>
        <end position="132"/>
    </location>
</feature>
<feature type="non-terminal residue" evidence="13">
    <location>
        <position position="1"/>
    </location>
</feature>
<accession>A0A381QD22</accession>
<gene>
    <name evidence="13" type="ORF">METZ01_LOCUS29742</name>
</gene>
<dbReference type="PANTHER" id="PTHR42837">
    <property type="entry name" value="REGULATOR OF SIGMA-E PROTEASE RSEP"/>
    <property type="match status" value="1"/>
</dbReference>
<dbReference type="GO" id="GO:0006508">
    <property type="term" value="P:proteolysis"/>
    <property type="evidence" value="ECO:0007669"/>
    <property type="project" value="UniProtKB-KW"/>
</dbReference>
<keyword evidence="7 11" id="KW-1133">Transmembrane helix</keyword>
<evidence type="ECO:0000259" key="12">
    <source>
        <dbReference type="Pfam" id="PF02163"/>
    </source>
</evidence>
<comment type="subcellular location">
    <subcellularLocation>
        <location evidence="2">Membrane</location>
        <topology evidence="2">Multi-pass membrane protein</topology>
    </subcellularLocation>
</comment>
<feature type="domain" description="Peptidase M50" evidence="12">
    <location>
        <begin position="6"/>
        <end position="132"/>
    </location>
</feature>
<dbReference type="PANTHER" id="PTHR42837:SF2">
    <property type="entry name" value="MEMBRANE METALLOPROTEASE ARASP2, CHLOROPLASTIC-RELATED"/>
    <property type="match status" value="1"/>
</dbReference>
<evidence type="ECO:0000256" key="5">
    <source>
        <dbReference type="ARBA" id="ARBA00022801"/>
    </source>
</evidence>
<proteinExistence type="predicted"/>
<feature type="non-terminal residue" evidence="13">
    <location>
        <position position="136"/>
    </location>
</feature>
<dbReference type="InterPro" id="IPR008915">
    <property type="entry name" value="Peptidase_M50"/>
</dbReference>
<keyword evidence="8" id="KW-0482">Metalloprotease</keyword>
<dbReference type="EMBL" id="UINC01001295">
    <property type="protein sequence ID" value="SUZ76888.1"/>
    <property type="molecule type" value="Genomic_DNA"/>
</dbReference>
<keyword evidence="4 11" id="KW-0812">Transmembrane</keyword>
<reference evidence="13" key="1">
    <citation type="submission" date="2018-05" db="EMBL/GenBank/DDBJ databases">
        <authorList>
            <person name="Lanie J.A."/>
            <person name="Ng W.-L."/>
            <person name="Kazmierczak K.M."/>
            <person name="Andrzejewski T.M."/>
            <person name="Davidsen T.M."/>
            <person name="Wayne K.J."/>
            <person name="Tettelin H."/>
            <person name="Glass J.I."/>
            <person name="Rusch D."/>
            <person name="Podicherti R."/>
            <person name="Tsui H.-C.T."/>
            <person name="Winkler M.E."/>
        </authorList>
    </citation>
    <scope>NUCLEOTIDE SEQUENCE</scope>
</reference>
<evidence type="ECO:0000256" key="6">
    <source>
        <dbReference type="ARBA" id="ARBA00022833"/>
    </source>
</evidence>
<dbReference type="GO" id="GO:0004222">
    <property type="term" value="F:metalloendopeptidase activity"/>
    <property type="evidence" value="ECO:0007669"/>
    <property type="project" value="InterPro"/>
</dbReference>
<evidence type="ECO:0000256" key="10">
    <source>
        <dbReference type="SAM" id="MobiDB-lite"/>
    </source>
</evidence>
<keyword evidence="3" id="KW-0645">Protease</keyword>
<evidence type="ECO:0000256" key="7">
    <source>
        <dbReference type="ARBA" id="ARBA00022989"/>
    </source>
</evidence>
<evidence type="ECO:0000256" key="1">
    <source>
        <dbReference type="ARBA" id="ARBA00001947"/>
    </source>
</evidence>
<evidence type="ECO:0000256" key="8">
    <source>
        <dbReference type="ARBA" id="ARBA00023049"/>
    </source>
</evidence>
<dbReference type="InterPro" id="IPR004387">
    <property type="entry name" value="Pept_M50_Zn"/>
</dbReference>
<name>A0A381QD22_9ZZZZ</name>
<dbReference type="Pfam" id="PF02163">
    <property type="entry name" value="Peptidase_M50"/>
    <property type="match status" value="1"/>
</dbReference>
<dbReference type="GO" id="GO:0016020">
    <property type="term" value="C:membrane"/>
    <property type="evidence" value="ECO:0007669"/>
    <property type="project" value="UniProtKB-SubCell"/>
</dbReference>
<evidence type="ECO:0000256" key="4">
    <source>
        <dbReference type="ARBA" id="ARBA00022692"/>
    </source>
</evidence>
<evidence type="ECO:0000256" key="3">
    <source>
        <dbReference type="ARBA" id="ARBA00022670"/>
    </source>
</evidence>
<feature type="region of interest" description="Disordered" evidence="10">
    <location>
        <begin position="75"/>
        <end position="102"/>
    </location>
</feature>
<protein>
    <recommendedName>
        <fullName evidence="12">Peptidase M50 domain-containing protein</fullName>
    </recommendedName>
</protein>
<sequence>VTILATIVVLGVLIFVHELGHFMAAKSVGIEVQRFSIGLGPTMFGFRRGETEYVISWVPLGGYVKMGGMDDEMMGLEGAPGEEGREEREVADQPRQPRPSDFDAKPIWARTLVISAGVIMNMLFAFVVYTGVNARW</sequence>
<evidence type="ECO:0000256" key="9">
    <source>
        <dbReference type="ARBA" id="ARBA00023136"/>
    </source>
</evidence>
<dbReference type="AlphaFoldDB" id="A0A381QD22"/>